<feature type="domain" description="PurM-like N-terminal" evidence="3">
    <location>
        <begin position="24"/>
        <end position="142"/>
    </location>
</feature>
<dbReference type="InterPro" id="IPR036676">
    <property type="entry name" value="PurM-like_C_sf"/>
</dbReference>
<dbReference type="Gene3D" id="3.90.650.10">
    <property type="entry name" value="PurM-like C-terminal domain"/>
    <property type="match status" value="1"/>
</dbReference>
<dbReference type="Proteomes" id="UP000319852">
    <property type="component" value="Chromosome"/>
</dbReference>
<reference evidence="5 6" key="1">
    <citation type="submission" date="2019-02" db="EMBL/GenBank/DDBJ databases">
        <title>Deep-cultivation of Planctomycetes and their phenomic and genomic characterization uncovers novel biology.</title>
        <authorList>
            <person name="Wiegand S."/>
            <person name="Jogler M."/>
            <person name="Boedeker C."/>
            <person name="Pinto D."/>
            <person name="Vollmers J."/>
            <person name="Rivas-Marin E."/>
            <person name="Kohn T."/>
            <person name="Peeters S.H."/>
            <person name="Heuer A."/>
            <person name="Rast P."/>
            <person name="Oberbeckmann S."/>
            <person name="Bunk B."/>
            <person name="Jeske O."/>
            <person name="Meyerdierks A."/>
            <person name="Storesund J.E."/>
            <person name="Kallscheuer N."/>
            <person name="Luecker S."/>
            <person name="Lage O.M."/>
            <person name="Pohl T."/>
            <person name="Merkel B.J."/>
            <person name="Hornburger P."/>
            <person name="Mueller R.-W."/>
            <person name="Bruemmer F."/>
            <person name="Labrenz M."/>
            <person name="Spormann A.M."/>
            <person name="Op den Camp H."/>
            <person name="Overmann J."/>
            <person name="Amann R."/>
            <person name="Jetten M.S.M."/>
            <person name="Mascher T."/>
            <person name="Medema M.H."/>
            <person name="Devos D.P."/>
            <person name="Kaster A.-K."/>
            <person name="Ovreas L."/>
            <person name="Rohde M."/>
            <person name="Galperin M.Y."/>
            <person name="Jogler C."/>
        </authorList>
    </citation>
    <scope>NUCLEOTIDE SEQUENCE [LARGE SCALE GENOMIC DNA]</scope>
    <source>
        <strain evidence="5 6">HG15A2</strain>
    </source>
</reference>
<comment type="similarity">
    <text evidence="2">Belongs to the thiamine-monophosphate kinase family.</text>
</comment>
<dbReference type="GO" id="GO:0009030">
    <property type="term" value="F:thiamine-phosphate kinase activity"/>
    <property type="evidence" value="ECO:0007669"/>
    <property type="project" value="UniProtKB-UniRule"/>
</dbReference>
<evidence type="ECO:0000259" key="4">
    <source>
        <dbReference type="Pfam" id="PF02769"/>
    </source>
</evidence>
<feature type="binding site" evidence="2">
    <location>
        <position position="200"/>
    </location>
    <ligand>
        <name>ATP</name>
        <dbReference type="ChEBI" id="CHEBI:30616"/>
    </ligand>
</feature>
<feature type="binding site" evidence="2">
    <location>
        <position position="26"/>
    </location>
    <ligand>
        <name>Mg(2+)</name>
        <dbReference type="ChEBI" id="CHEBI:18420"/>
        <label>3</label>
    </ligand>
</feature>
<evidence type="ECO:0000256" key="1">
    <source>
        <dbReference type="ARBA" id="ARBA00022977"/>
    </source>
</evidence>
<feature type="binding site" evidence="2">
    <location>
        <begin position="124"/>
        <end position="125"/>
    </location>
    <ligand>
        <name>ATP</name>
        <dbReference type="ChEBI" id="CHEBI:30616"/>
    </ligand>
</feature>
<comment type="pathway">
    <text evidence="2">Cofactor biosynthesis; thiamine diphosphate biosynthesis; thiamine diphosphate from thiamine phosphate: step 1/1.</text>
</comment>
<evidence type="ECO:0000256" key="2">
    <source>
        <dbReference type="HAMAP-Rule" id="MF_02128"/>
    </source>
</evidence>
<dbReference type="KEGG" id="amob:HG15A2_19230"/>
<dbReference type="OrthoDB" id="9802811at2"/>
<dbReference type="GO" id="GO:0005524">
    <property type="term" value="F:ATP binding"/>
    <property type="evidence" value="ECO:0007669"/>
    <property type="project" value="UniProtKB-UniRule"/>
</dbReference>
<dbReference type="PANTHER" id="PTHR30270:SF0">
    <property type="entry name" value="THIAMINE-MONOPHOSPHATE KINASE"/>
    <property type="match status" value="1"/>
</dbReference>
<feature type="binding site" evidence="2">
    <location>
        <position position="50"/>
    </location>
    <ligand>
        <name>substrate</name>
    </ligand>
</feature>
<comment type="function">
    <text evidence="2">Catalyzes the ATP-dependent phosphorylation of thiamine-monophosphate (TMP) to form thiamine-pyrophosphate (TPP), the active form of vitamin B1.</text>
</comment>
<dbReference type="PANTHER" id="PTHR30270">
    <property type="entry name" value="THIAMINE-MONOPHOSPHATE KINASE"/>
    <property type="match status" value="1"/>
</dbReference>
<dbReference type="EC" id="2.7.4.16" evidence="2"/>
<dbReference type="InterPro" id="IPR036921">
    <property type="entry name" value="PurM-like_N_sf"/>
</dbReference>
<organism evidence="5 6">
    <name type="scientific">Adhaeretor mobilis</name>
    <dbReference type="NCBI Taxonomy" id="1930276"/>
    <lineage>
        <taxon>Bacteria</taxon>
        <taxon>Pseudomonadati</taxon>
        <taxon>Planctomycetota</taxon>
        <taxon>Planctomycetia</taxon>
        <taxon>Pirellulales</taxon>
        <taxon>Lacipirellulaceae</taxon>
        <taxon>Adhaeretor</taxon>
    </lineage>
</organism>
<dbReference type="UniPathway" id="UPA00060">
    <property type="reaction ID" value="UER00142"/>
</dbReference>
<dbReference type="GO" id="GO:0009229">
    <property type="term" value="P:thiamine diphosphate biosynthetic process"/>
    <property type="evidence" value="ECO:0007669"/>
    <property type="project" value="UniProtKB-UniRule"/>
</dbReference>
<dbReference type="Gene3D" id="3.30.1330.10">
    <property type="entry name" value="PurM-like, N-terminal domain"/>
    <property type="match status" value="1"/>
</dbReference>
<feature type="binding site" evidence="2">
    <location>
        <position position="43"/>
    </location>
    <ligand>
        <name>Mg(2+)</name>
        <dbReference type="ChEBI" id="CHEBI:18420"/>
        <label>1</label>
    </ligand>
</feature>
<dbReference type="SUPFAM" id="SSF55326">
    <property type="entry name" value="PurM N-terminal domain-like"/>
    <property type="match status" value="1"/>
</dbReference>
<dbReference type="InterPro" id="IPR010918">
    <property type="entry name" value="PurM-like_C_dom"/>
</dbReference>
<feature type="binding site" evidence="2">
    <location>
        <position position="151"/>
    </location>
    <ligand>
        <name>ATP</name>
        <dbReference type="ChEBI" id="CHEBI:30616"/>
    </ligand>
</feature>
<accession>A0A517MUT5</accession>
<dbReference type="GO" id="GO:0009228">
    <property type="term" value="P:thiamine biosynthetic process"/>
    <property type="evidence" value="ECO:0007669"/>
    <property type="project" value="UniProtKB-KW"/>
</dbReference>
<dbReference type="CDD" id="cd02194">
    <property type="entry name" value="ThiL"/>
    <property type="match status" value="1"/>
</dbReference>
<dbReference type="InterPro" id="IPR016188">
    <property type="entry name" value="PurM-like_N"/>
</dbReference>
<dbReference type="GO" id="GO:0000287">
    <property type="term" value="F:magnesium ion binding"/>
    <property type="evidence" value="ECO:0007669"/>
    <property type="project" value="UniProtKB-UniRule"/>
</dbReference>
<keyword evidence="2 5" id="KW-0418">Kinase</keyword>
<proteinExistence type="inferred from homology"/>
<evidence type="ECO:0000259" key="3">
    <source>
        <dbReference type="Pfam" id="PF00586"/>
    </source>
</evidence>
<keyword evidence="2 5" id="KW-0808">Transferase</keyword>
<sequence length="307" mass="31963">MEVEFYQWLKANVRQSDQVLLGIGDDAAILAVGSDTGMVVTTDTLTDGVDFLVDEASPQAIGHKALGVNLSDLAALAAKPQAAVVSLVLPREGNKALSALELAIGIYEGLLPLAKEFDVAIAGGDTNTWDGPLVISVTAIGKTTTNGPLIRSGARAGDAILVTGKLGGSILGKHLAVQPRCLEALLLNERYDLHAGIDISDGLSLDVSRLAEASGCGVALDLKLVPIAEAAIKRSARSGRDAIDHALSDGEDFELILAAPPNSAAQILADQPTEVGITQVGHCVAEPGLWQTHNDELKPLKPRGYLH</sequence>
<evidence type="ECO:0000313" key="5">
    <source>
        <dbReference type="EMBL" id="QDS98642.1"/>
    </source>
</evidence>
<feature type="binding site" evidence="2">
    <location>
        <position position="201"/>
    </location>
    <ligand>
        <name>Mg(2+)</name>
        <dbReference type="ChEBI" id="CHEBI:18420"/>
        <label>5</label>
    </ligand>
</feature>
<keyword evidence="2" id="KW-0067">ATP-binding</keyword>
<dbReference type="Pfam" id="PF02769">
    <property type="entry name" value="AIRS_C"/>
    <property type="match status" value="1"/>
</dbReference>
<keyword evidence="6" id="KW-1185">Reference proteome</keyword>
<name>A0A517MUT5_9BACT</name>
<feature type="binding site" evidence="2">
    <location>
        <position position="107"/>
    </location>
    <ligand>
        <name>ATP</name>
        <dbReference type="ChEBI" id="CHEBI:30616"/>
    </ligand>
</feature>
<keyword evidence="2" id="KW-0460">Magnesium</keyword>
<feature type="domain" description="PurM-like C-terminal" evidence="4">
    <location>
        <begin position="168"/>
        <end position="287"/>
    </location>
</feature>
<feature type="binding site" evidence="2">
    <location>
        <position position="42"/>
    </location>
    <ligand>
        <name>Mg(2+)</name>
        <dbReference type="ChEBI" id="CHEBI:18420"/>
        <label>1</label>
    </ligand>
</feature>
<feature type="binding site" evidence="2">
    <location>
        <position position="251"/>
    </location>
    <ligand>
        <name>substrate</name>
    </ligand>
</feature>
<protein>
    <recommendedName>
        <fullName evidence="2">Thiamine-monophosphate kinase</fullName>
        <shortName evidence="2">TMP kinase</shortName>
        <shortName evidence="2">Thiamine-phosphate kinase</shortName>
        <ecNumber evidence="2">2.7.4.16</ecNumber>
    </recommendedName>
</protein>
<dbReference type="EMBL" id="CP036263">
    <property type="protein sequence ID" value="QDS98642.1"/>
    <property type="molecule type" value="Genomic_DNA"/>
</dbReference>
<feature type="binding site" evidence="2">
    <location>
        <position position="125"/>
    </location>
    <ligand>
        <name>Mg(2+)</name>
        <dbReference type="ChEBI" id="CHEBI:18420"/>
        <label>1</label>
    </ligand>
</feature>
<feature type="binding site" evidence="2">
    <location>
        <position position="198"/>
    </location>
    <ligand>
        <name>Mg(2+)</name>
        <dbReference type="ChEBI" id="CHEBI:18420"/>
        <label>3</label>
    </ligand>
</feature>
<gene>
    <name evidence="2 5" type="primary">thiL</name>
    <name evidence="5" type="ORF">HG15A2_19230</name>
</gene>
<feature type="binding site" evidence="2">
    <location>
        <position position="26"/>
    </location>
    <ligand>
        <name>Mg(2+)</name>
        <dbReference type="ChEBI" id="CHEBI:18420"/>
        <label>4</label>
    </ligand>
</feature>
<feature type="binding site" evidence="2">
    <location>
        <position position="43"/>
    </location>
    <ligand>
        <name>Mg(2+)</name>
        <dbReference type="ChEBI" id="CHEBI:18420"/>
        <label>2</label>
    </ligand>
</feature>
<keyword evidence="2" id="KW-0479">Metal-binding</keyword>
<keyword evidence="1 2" id="KW-0784">Thiamine biosynthesis</keyword>
<dbReference type="PIRSF" id="PIRSF005303">
    <property type="entry name" value="Thiam_monoph_kin"/>
    <property type="match status" value="1"/>
</dbReference>
<dbReference type="SUPFAM" id="SSF56042">
    <property type="entry name" value="PurM C-terminal domain-like"/>
    <property type="match status" value="1"/>
</dbReference>
<comment type="miscellaneous">
    <text evidence="2">Reaction mechanism of ThiL seems to utilize a direct, inline transfer of the gamma-phosphate of ATP to TMP rather than a phosphorylated enzyme intermediate.</text>
</comment>
<keyword evidence="2" id="KW-0547">Nucleotide-binding</keyword>
<comment type="caution">
    <text evidence="2">Lacks conserved residue(s) required for the propagation of feature annotation.</text>
</comment>
<comment type="catalytic activity">
    <reaction evidence="2">
        <text>thiamine phosphate + ATP = thiamine diphosphate + ADP</text>
        <dbReference type="Rhea" id="RHEA:15913"/>
        <dbReference type="ChEBI" id="CHEBI:30616"/>
        <dbReference type="ChEBI" id="CHEBI:37575"/>
        <dbReference type="ChEBI" id="CHEBI:58937"/>
        <dbReference type="ChEBI" id="CHEBI:456216"/>
        <dbReference type="EC" id="2.7.4.16"/>
    </reaction>
</comment>
<dbReference type="RefSeq" id="WP_145059861.1">
    <property type="nucleotide sequence ID" value="NZ_CP036263.1"/>
</dbReference>
<dbReference type="HAMAP" id="MF_02128">
    <property type="entry name" value="TMP_kinase"/>
    <property type="match status" value="1"/>
</dbReference>
<feature type="binding site" evidence="2">
    <location>
        <position position="72"/>
    </location>
    <ligand>
        <name>Mg(2+)</name>
        <dbReference type="ChEBI" id="CHEBI:18420"/>
        <label>2</label>
    </ligand>
</feature>
<feature type="binding site" evidence="2">
    <location>
        <position position="72"/>
    </location>
    <ligand>
        <name>Mg(2+)</name>
        <dbReference type="ChEBI" id="CHEBI:18420"/>
        <label>3</label>
    </ligand>
</feature>
<dbReference type="InterPro" id="IPR006283">
    <property type="entry name" value="ThiL-like"/>
</dbReference>
<feature type="binding site" evidence="2">
    <location>
        <position position="72"/>
    </location>
    <ligand>
        <name>Mg(2+)</name>
        <dbReference type="ChEBI" id="CHEBI:18420"/>
        <label>4</label>
    </ligand>
</feature>
<feature type="binding site" evidence="2">
    <location>
        <position position="41"/>
    </location>
    <ligand>
        <name>Mg(2+)</name>
        <dbReference type="ChEBI" id="CHEBI:18420"/>
        <label>4</label>
    </ligand>
</feature>
<evidence type="ECO:0000313" key="6">
    <source>
        <dbReference type="Proteomes" id="UP000319852"/>
    </source>
</evidence>
<dbReference type="Pfam" id="PF00586">
    <property type="entry name" value="AIRS"/>
    <property type="match status" value="1"/>
</dbReference>
<dbReference type="AlphaFoldDB" id="A0A517MUT5"/>